<dbReference type="EC" id="3.6.1.73" evidence="11"/>
<protein>
    <recommendedName>
        <fullName evidence="11">Inosine/xanthosine triphosphatase</fullName>
        <shortName evidence="11">ITPase/XTPase</shortName>
        <ecNumber evidence="11">3.6.1.73</ecNumber>
    </recommendedName>
    <alternativeName>
        <fullName evidence="11">Non-canonical purine NTP phosphatase</fullName>
    </alternativeName>
    <alternativeName>
        <fullName evidence="11">Non-standard purine NTP phosphatase</fullName>
    </alternativeName>
    <alternativeName>
        <fullName evidence="11">Nucleoside-triphosphate phosphatase</fullName>
        <shortName evidence="11">NTPase</shortName>
    </alternativeName>
</protein>
<feature type="binding site" evidence="11">
    <location>
        <begin position="69"/>
        <end position="70"/>
    </location>
    <ligand>
        <name>substrate</name>
    </ligand>
</feature>
<evidence type="ECO:0000256" key="2">
    <source>
        <dbReference type="ARBA" id="ARBA00022723"/>
    </source>
</evidence>
<keyword evidence="7 11" id="KW-0464">Manganese</keyword>
<keyword evidence="5 11" id="KW-0460">Magnesium</keyword>
<keyword evidence="4 11" id="KW-0378">Hydrolase</keyword>
<gene>
    <name evidence="13" type="ORF">SAMN02745781_03041</name>
</gene>
<dbReference type="PANTHER" id="PTHR34699:SF2">
    <property type="entry name" value="NON-CANONICAL PURINE NTP PHOSPHATASE_PRRC1 DOMAIN-CONTAINING PROTEIN"/>
    <property type="match status" value="1"/>
</dbReference>
<comment type="similarity">
    <text evidence="10 11">Belongs to the YjjX NTPase family.</text>
</comment>
<feature type="binding site" evidence="11">
    <location>
        <position position="69"/>
    </location>
    <ligand>
        <name>Mg(2+)</name>
        <dbReference type="ChEBI" id="CHEBI:18420"/>
    </ligand>
</feature>
<comment type="function">
    <text evidence="11">Phosphatase that hydrolyzes non-canonical purine nucleotides such as XTP and ITP to their respective diphosphate derivatives. Probably excludes non-canonical purines from DNA/RNA precursor pool, thus preventing their incorporation into DNA/RNA and avoiding chromosomal lesions.</text>
</comment>
<comment type="cofactor">
    <cofactor evidence="1">
        <name>Mn(2+)</name>
        <dbReference type="ChEBI" id="CHEBI:29035"/>
    </cofactor>
</comment>
<dbReference type="FunFam" id="3.90.950.10:FF:000002">
    <property type="entry name" value="Inosine/xanthosine triphosphatase"/>
    <property type="match status" value="1"/>
</dbReference>
<keyword evidence="14" id="KW-1185">Reference proteome</keyword>
<dbReference type="EMBL" id="FQUH01000016">
    <property type="protein sequence ID" value="SHF73931.1"/>
    <property type="molecule type" value="Genomic_DNA"/>
</dbReference>
<evidence type="ECO:0000256" key="11">
    <source>
        <dbReference type="HAMAP-Rule" id="MF_00648"/>
    </source>
</evidence>
<dbReference type="InterPro" id="IPR026533">
    <property type="entry name" value="NTPase/PRRC1"/>
</dbReference>
<evidence type="ECO:0000256" key="10">
    <source>
        <dbReference type="ARBA" id="ARBA00060855"/>
    </source>
</evidence>
<keyword evidence="6 11" id="KW-0546">Nucleotide metabolism</keyword>
<dbReference type="GO" id="GO:0000166">
    <property type="term" value="F:nucleotide binding"/>
    <property type="evidence" value="ECO:0007669"/>
    <property type="project" value="UniProtKB-KW"/>
</dbReference>
<evidence type="ECO:0000256" key="8">
    <source>
        <dbReference type="ARBA" id="ARBA00048174"/>
    </source>
</evidence>
<keyword evidence="3 11" id="KW-0547">Nucleotide-binding</keyword>
<dbReference type="PANTHER" id="PTHR34699">
    <property type="match status" value="1"/>
</dbReference>
<dbReference type="InterPro" id="IPR029001">
    <property type="entry name" value="ITPase-like_fam"/>
</dbReference>
<dbReference type="NCBIfam" id="TIGR00258">
    <property type="entry name" value="inosine/xanthosine triphosphatase"/>
    <property type="match status" value="1"/>
</dbReference>
<dbReference type="HAMAP" id="MF_00648">
    <property type="entry name" value="Non_canon_purine_NTPase_YjjX"/>
    <property type="match status" value="1"/>
</dbReference>
<keyword evidence="2 11" id="KW-0479">Metal-binding</keyword>
<dbReference type="GO" id="GO:0046872">
    <property type="term" value="F:metal ion binding"/>
    <property type="evidence" value="ECO:0007669"/>
    <property type="project" value="UniProtKB-KW"/>
</dbReference>
<dbReference type="GO" id="GO:0006772">
    <property type="term" value="P:thiamine metabolic process"/>
    <property type="evidence" value="ECO:0007669"/>
    <property type="project" value="TreeGrafter"/>
</dbReference>
<evidence type="ECO:0000256" key="1">
    <source>
        <dbReference type="ARBA" id="ARBA00001936"/>
    </source>
</evidence>
<organism evidence="13 14">
    <name type="scientific">Vibrio gazogenes DSM 21264 = NBRC 103151</name>
    <dbReference type="NCBI Taxonomy" id="1123492"/>
    <lineage>
        <taxon>Bacteria</taxon>
        <taxon>Pseudomonadati</taxon>
        <taxon>Pseudomonadota</taxon>
        <taxon>Gammaproteobacteria</taxon>
        <taxon>Vibrionales</taxon>
        <taxon>Vibrionaceae</taxon>
        <taxon>Vibrio</taxon>
    </lineage>
</organism>
<dbReference type="SUPFAM" id="SSF52972">
    <property type="entry name" value="ITPase-like"/>
    <property type="match status" value="1"/>
</dbReference>
<comment type="subunit">
    <text evidence="11">Homodimer.</text>
</comment>
<evidence type="ECO:0000313" key="14">
    <source>
        <dbReference type="Proteomes" id="UP000184159"/>
    </source>
</evidence>
<comment type="caution">
    <text evidence="11">Lacks conserved residue(s) required for the propagation of feature annotation.</text>
</comment>
<dbReference type="InterPro" id="IPR050299">
    <property type="entry name" value="YjjX_NTPase"/>
</dbReference>
<evidence type="ECO:0000256" key="3">
    <source>
        <dbReference type="ARBA" id="ARBA00022741"/>
    </source>
</evidence>
<name>A0A1M5E4E6_VIBGA</name>
<evidence type="ECO:0000256" key="7">
    <source>
        <dbReference type="ARBA" id="ARBA00023211"/>
    </source>
</evidence>
<dbReference type="GO" id="GO:0103023">
    <property type="term" value="F:ITPase activity"/>
    <property type="evidence" value="ECO:0007669"/>
    <property type="project" value="UniProtKB-EC"/>
</dbReference>
<comment type="cofactor">
    <cofactor evidence="11">
        <name>Mg(2+)</name>
        <dbReference type="ChEBI" id="CHEBI:18420"/>
    </cofactor>
    <cofactor evidence="11">
        <name>Mn(2+)</name>
        <dbReference type="ChEBI" id="CHEBI:29035"/>
    </cofactor>
    <text evidence="11">Binds 1 divalent metal cation per subunit; can use either Mg(2+) or Mn(2+).</text>
</comment>
<proteinExistence type="inferred from homology"/>
<evidence type="ECO:0000259" key="12">
    <source>
        <dbReference type="Pfam" id="PF01931"/>
    </source>
</evidence>
<dbReference type="GO" id="GO:0009117">
    <property type="term" value="P:nucleotide metabolic process"/>
    <property type="evidence" value="ECO:0007669"/>
    <property type="project" value="UniProtKB-KW"/>
</dbReference>
<reference evidence="14" key="1">
    <citation type="submission" date="2016-11" db="EMBL/GenBank/DDBJ databases">
        <authorList>
            <person name="Varghese N."/>
            <person name="Submissions S."/>
        </authorList>
    </citation>
    <scope>NUCLEOTIDE SEQUENCE [LARGE SCALE GENOMIC DNA]</scope>
    <source>
        <strain evidence="14">DSM 21264</strain>
    </source>
</reference>
<dbReference type="AlphaFoldDB" id="A0A1M5E4E6"/>
<evidence type="ECO:0000313" key="13">
    <source>
        <dbReference type="EMBL" id="SHF73931.1"/>
    </source>
</evidence>
<evidence type="ECO:0000256" key="9">
    <source>
        <dbReference type="ARBA" id="ARBA00048781"/>
    </source>
</evidence>
<dbReference type="InterPro" id="IPR002786">
    <property type="entry name" value="Non_canon_purine_NTPase"/>
</dbReference>
<evidence type="ECO:0000256" key="5">
    <source>
        <dbReference type="ARBA" id="ARBA00022842"/>
    </source>
</evidence>
<comment type="catalytic activity">
    <reaction evidence="8 11">
        <text>ITP + H2O = IDP + phosphate + H(+)</text>
        <dbReference type="Rhea" id="RHEA:28330"/>
        <dbReference type="ChEBI" id="CHEBI:15377"/>
        <dbReference type="ChEBI" id="CHEBI:15378"/>
        <dbReference type="ChEBI" id="CHEBI:43474"/>
        <dbReference type="ChEBI" id="CHEBI:58280"/>
        <dbReference type="ChEBI" id="CHEBI:61402"/>
        <dbReference type="EC" id="3.6.1.73"/>
    </reaction>
</comment>
<dbReference type="Proteomes" id="UP000184159">
    <property type="component" value="Unassembled WGS sequence"/>
</dbReference>
<accession>A0A1M5E4E6</accession>
<evidence type="ECO:0000256" key="6">
    <source>
        <dbReference type="ARBA" id="ARBA00023080"/>
    </source>
</evidence>
<evidence type="ECO:0000256" key="4">
    <source>
        <dbReference type="ARBA" id="ARBA00022801"/>
    </source>
</evidence>
<feature type="domain" description="Non-canonical purine NTP phosphatase/PRRC1" evidence="12">
    <location>
        <begin position="8"/>
        <end position="167"/>
    </location>
</feature>
<dbReference type="NCBIfam" id="NF003459">
    <property type="entry name" value="PRK05074.1"/>
    <property type="match status" value="1"/>
</dbReference>
<sequence>MMTRIIVASLNPVKIKAVENAFQEVFPTVEAQVIGISVPSNVADQPMSDSETRLGALNRVANARKQSPDADFYVGLEAGVEGQFTYAWMIVESGQKRGESRSSSLPLPPEVITQLNAETELGSIMDDLFQTTNIKQQGGAIGLLTNHLLTRSSVYHQALILALVPFVNPTLYPDNLPLVPNGFR</sequence>
<dbReference type="Pfam" id="PF01931">
    <property type="entry name" value="NTPase_I-T"/>
    <property type="match status" value="1"/>
</dbReference>
<dbReference type="Gene3D" id="3.90.950.10">
    <property type="match status" value="1"/>
</dbReference>
<comment type="catalytic activity">
    <reaction evidence="9 11">
        <text>XTP + H2O = XDP + phosphate + H(+)</text>
        <dbReference type="Rhea" id="RHEA:28406"/>
        <dbReference type="ChEBI" id="CHEBI:15377"/>
        <dbReference type="ChEBI" id="CHEBI:15378"/>
        <dbReference type="ChEBI" id="CHEBI:43474"/>
        <dbReference type="ChEBI" id="CHEBI:59884"/>
        <dbReference type="ChEBI" id="CHEBI:61314"/>
        <dbReference type="EC" id="3.6.1.73"/>
    </reaction>
</comment>